<evidence type="ECO:0000256" key="8">
    <source>
        <dbReference type="ARBA" id="ARBA00023242"/>
    </source>
</evidence>
<feature type="region of interest" description="Disordered" evidence="11">
    <location>
        <begin position="2094"/>
        <end position="2185"/>
    </location>
</feature>
<dbReference type="GeneID" id="575060"/>
<dbReference type="GO" id="GO:0000978">
    <property type="term" value="F:RNA polymerase II cis-regulatory region sequence-specific DNA binding"/>
    <property type="evidence" value="ECO:0000318"/>
    <property type="project" value="GO_Central"/>
</dbReference>
<dbReference type="PROSITE" id="PS50827">
    <property type="entry name" value="DDT"/>
    <property type="match status" value="1"/>
</dbReference>
<evidence type="ECO:0000259" key="13">
    <source>
        <dbReference type="PROSITE" id="PS50016"/>
    </source>
</evidence>
<feature type="compositionally biased region" description="Polar residues" evidence="11">
    <location>
        <begin position="2123"/>
        <end position="2164"/>
    </location>
</feature>
<evidence type="ECO:0000256" key="1">
    <source>
        <dbReference type="ARBA" id="ARBA00004123"/>
    </source>
</evidence>
<feature type="compositionally biased region" description="Low complexity" evidence="11">
    <location>
        <begin position="1780"/>
        <end position="1803"/>
    </location>
</feature>
<keyword evidence="16" id="KW-1185">Reference proteome</keyword>
<feature type="compositionally biased region" description="Basic residues" evidence="11">
    <location>
        <begin position="125"/>
        <end position="144"/>
    </location>
</feature>
<dbReference type="GO" id="GO:0016589">
    <property type="term" value="C:NURF complex"/>
    <property type="evidence" value="ECO:0000318"/>
    <property type="project" value="GO_Central"/>
</dbReference>
<keyword evidence="6 9" id="KW-0103">Bromodomain</keyword>
<feature type="compositionally biased region" description="Acidic residues" evidence="11">
    <location>
        <begin position="150"/>
        <end position="159"/>
    </location>
</feature>
<dbReference type="InterPro" id="IPR028941">
    <property type="entry name" value="WHIM2_dom"/>
</dbReference>
<name>A0A7M7NS65_STRPU</name>
<dbReference type="PROSITE" id="PS50016">
    <property type="entry name" value="ZF_PHD_2"/>
    <property type="match status" value="3"/>
</dbReference>
<dbReference type="Pfam" id="PF02791">
    <property type="entry name" value="DDT"/>
    <property type="match status" value="1"/>
</dbReference>
<keyword evidence="3 10" id="KW-0863">Zinc-finger</keyword>
<dbReference type="InterPro" id="IPR036427">
    <property type="entry name" value="Bromodomain-like_sf"/>
</dbReference>
<evidence type="ECO:0000256" key="7">
    <source>
        <dbReference type="ARBA" id="ARBA00023163"/>
    </source>
</evidence>
<feature type="compositionally biased region" description="Basic and acidic residues" evidence="11">
    <location>
        <begin position="664"/>
        <end position="677"/>
    </location>
</feature>
<feature type="compositionally biased region" description="Basic and acidic residues" evidence="11">
    <location>
        <begin position="1586"/>
        <end position="1597"/>
    </location>
</feature>
<feature type="compositionally biased region" description="Low complexity" evidence="11">
    <location>
        <begin position="160"/>
        <end position="176"/>
    </location>
</feature>
<feature type="compositionally biased region" description="Acidic residues" evidence="11">
    <location>
        <begin position="181"/>
        <end position="196"/>
    </location>
</feature>
<dbReference type="CDD" id="cd15560">
    <property type="entry name" value="PHD2_3_BPTF"/>
    <property type="match status" value="2"/>
</dbReference>
<feature type="region of interest" description="Disordered" evidence="11">
    <location>
        <begin position="581"/>
        <end position="702"/>
    </location>
</feature>
<feature type="domain" description="PHD-type" evidence="13">
    <location>
        <begin position="3342"/>
        <end position="3393"/>
    </location>
</feature>
<dbReference type="Gene3D" id="3.30.40.10">
    <property type="entry name" value="Zinc/RING finger domain, C3HC4 (zinc finger)"/>
    <property type="match status" value="3"/>
</dbReference>
<evidence type="ECO:0000259" key="14">
    <source>
        <dbReference type="PROSITE" id="PS50827"/>
    </source>
</evidence>
<feature type="compositionally biased region" description="Basic and acidic residues" evidence="11">
    <location>
        <begin position="1157"/>
        <end position="1175"/>
    </location>
</feature>
<feature type="domain" description="PHD-type" evidence="13">
    <location>
        <begin position="3284"/>
        <end position="3335"/>
    </location>
</feature>
<feature type="region of interest" description="Disordered" evidence="11">
    <location>
        <begin position="1"/>
        <end position="201"/>
    </location>
</feature>
<evidence type="ECO:0000256" key="5">
    <source>
        <dbReference type="ARBA" id="ARBA00023015"/>
    </source>
</evidence>
<dbReference type="InterPro" id="IPR019787">
    <property type="entry name" value="Znf_PHD-finger"/>
</dbReference>
<feature type="compositionally biased region" description="Polar residues" evidence="11">
    <location>
        <begin position="1630"/>
        <end position="1640"/>
    </location>
</feature>
<feature type="compositionally biased region" description="Low complexity" evidence="11">
    <location>
        <begin position="3182"/>
        <end position="3205"/>
    </location>
</feature>
<dbReference type="CDD" id="cd15559">
    <property type="entry name" value="PHD1_BPTF"/>
    <property type="match status" value="1"/>
</dbReference>
<dbReference type="PANTHER" id="PTHR45975:SF2">
    <property type="entry name" value="NUCLEOSOME-REMODELING FACTOR SUBUNIT BPTF"/>
    <property type="match status" value="1"/>
</dbReference>
<feature type="compositionally biased region" description="Basic and acidic residues" evidence="11">
    <location>
        <begin position="1004"/>
        <end position="1036"/>
    </location>
</feature>
<keyword evidence="2" id="KW-0479">Metal-binding</keyword>
<accession>A0A7M7NS65</accession>
<reference evidence="15" key="2">
    <citation type="submission" date="2021-01" db="UniProtKB">
        <authorList>
            <consortium name="EnsemblMetazoa"/>
        </authorList>
    </citation>
    <scope>IDENTIFICATION</scope>
</reference>
<keyword evidence="7" id="KW-0804">Transcription</keyword>
<evidence type="ECO:0000256" key="4">
    <source>
        <dbReference type="ARBA" id="ARBA00022833"/>
    </source>
</evidence>
<feature type="domain" description="PHD-type" evidence="13">
    <location>
        <begin position="391"/>
        <end position="436"/>
    </location>
</feature>
<protein>
    <recommendedName>
        <fullName evidence="17">Nucleosome-remodeling factor subunit BPTF-like</fullName>
    </recommendedName>
</protein>
<dbReference type="InParanoid" id="A0A7M7NS65"/>
<feature type="compositionally biased region" description="Acidic residues" evidence="11">
    <location>
        <begin position="590"/>
        <end position="601"/>
    </location>
</feature>
<dbReference type="InterPro" id="IPR011011">
    <property type="entry name" value="Znf_FYVE_PHD"/>
</dbReference>
<evidence type="ECO:0000313" key="15">
    <source>
        <dbReference type="EnsemblMetazoa" id="XP_030839910"/>
    </source>
</evidence>
<keyword evidence="5" id="KW-0805">Transcription regulation</keyword>
<feature type="compositionally biased region" description="Basic and acidic residues" evidence="11">
    <location>
        <begin position="2165"/>
        <end position="2176"/>
    </location>
</feature>
<dbReference type="InterPro" id="IPR001487">
    <property type="entry name" value="Bromodomain"/>
</dbReference>
<dbReference type="GO" id="GO:0006357">
    <property type="term" value="P:regulation of transcription by RNA polymerase II"/>
    <property type="evidence" value="ECO:0000318"/>
    <property type="project" value="GO_Central"/>
</dbReference>
<dbReference type="InterPro" id="IPR018501">
    <property type="entry name" value="DDT_dom"/>
</dbReference>
<feature type="compositionally biased region" description="Basic and acidic residues" evidence="11">
    <location>
        <begin position="1685"/>
        <end position="1733"/>
    </location>
</feature>
<dbReference type="OrthoDB" id="784962at2759"/>
<dbReference type="GO" id="GO:0008270">
    <property type="term" value="F:zinc ion binding"/>
    <property type="evidence" value="ECO:0007669"/>
    <property type="project" value="UniProtKB-KW"/>
</dbReference>
<feature type="compositionally biased region" description="Basic and acidic residues" evidence="11">
    <location>
        <begin position="3105"/>
        <end position="3115"/>
    </location>
</feature>
<feature type="compositionally biased region" description="Polar residues" evidence="11">
    <location>
        <begin position="1117"/>
        <end position="1133"/>
    </location>
</feature>
<dbReference type="PRINTS" id="PR00503">
    <property type="entry name" value="BROMODOMAIN"/>
</dbReference>
<evidence type="ECO:0000259" key="12">
    <source>
        <dbReference type="PROSITE" id="PS50014"/>
    </source>
</evidence>
<dbReference type="InterPro" id="IPR038028">
    <property type="entry name" value="BPTF"/>
</dbReference>
<dbReference type="CDD" id="cd05509">
    <property type="entry name" value="Bromo_gcn5_like"/>
    <property type="match status" value="1"/>
</dbReference>
<dbReference type="InterPro" id="IPR019786">
    <property type="entry name" value="Zinc_finger_PHD-type_CS"/>
</dbReference>
<evidence type="ECO:0000313" key="16">
    <source>
        <dbReference type="Proteomes" id="UP000007110"/>
    </source>
</evidence>
<dbReference type="InterPro" id="IPR001965">
    <property type="entry name" value="Znf_PHD"/>
</dbReference>
<feature type="compositionally biased region" description="Polar residues" evidence="11">
    <location>
        <begin position="1608"/>
        <end position="1619"/>
    </location>
</feature>
<feature type="region of interest" description="Disordered" evidence="11">
    <location>
        <begin position="1447"/>
        <end position="1468"/>
    </location>
</feature>
<feature type="region of interest" description="Disordered" evidence="11">
    <location>
        <begin position="986"/>
        <end position="1176"/>
    </location>
</feature>
<evidence type="ECO:0000256" key="6">
    <source>
        <dbReference type="ARBA" id="ARBA00023117"/>
    </source>
</evidence>
<dbReference type="EnsemblMetazoa" id="XM_030984050">
    <property type="protein sequence ID" value="XP_030839910"/>
    <property type="gene ID" value="LOC575060"/>
</dbReference>
<feature type="region of interest" description="Disordered" evidence="11">
    <location>
        <begin position="3051"/>
        <end position="3071"/>
    </location>
</feature>
<proteinExistence type="predicted"/>
<feature type="domain" description="DDT" evidence="14">
    <location>
        <begin position="241"/>
        <end position="301"/>
    </location>
</feature>
<feature type="region of interest" description="Disordered" evidence="11">
    <location>
        <begin position="3092"/>
        <end position="3115"/>
    </location>
</feature>
<feature type="compositionally biased region" description="Gly residues" evidence="11">
    <location>
        <begin position="26"/>
        <end position="40"/>
    </location>
</feature>
<evidence type="ECO:0000256" key="2">
    <source>
        <dbReference type="ARBA" id="ARBA00022723"/>
    </source>
</evidence>
<organism evidence="15 16">
    <name type="scientific">Strongylocentrotus purpuratus</name>
    <name type="common">Purple sea urchin</name>
    <dbReference type="NCBI Taxonomy" id="7668"/>
    <lineage>
        <taxon>Eukaryota</taxon>
        <taxon>Metazoa</taxon>
        <taxon>Echinodermata</taxon>
        <taxon>Eleutherozoa</taxon>
        <taxon>Echinozoa</taxon>
        <taxon>Echinoidea</taxon>
        <taxon>Euechinoidea</taxon>
        <taxon>Echinacea</taxon>
        <taxon>Camarodonta</taxon>
        <taxon>Echinidea</taxon>
        <taxon>Strongylocentrotidae</taxon>
        <taxon>Strongylocentrotus</taxon>
    </lineage>
</organism>
<comment type="subcellular location">
    <subcellularLocation>
        <location evidence="1">Nucleus</location>
    </subcellularLocation>
</comment>
<dbReference type="CTD" id="2186"/>
<keyword evidence="4" id="KW-0862">Zinc</keyword>
<feature type="compositionally biased region" description="Basic and acidic residues" evidence="11">
    <location>
        <begin position="1447"/>
        <end position="1463"/>
    </location>
</feature>
<dbReference type="RefSeq" id="XP_030839910.1">
    <property type="nucleotide sequence ID" value="XM_030984050.1"/>
</dbReference>
<dbReference type="Pfam" id="PF15613">
    <property type="entry name" value="WSD"/>
    <property type="match status" value="1"/>
</dbReference>
<feature type="region of interest" description="Disordered" evidence="11">
    <location>
        <begin position="1576"/>
        <end position="1833"/>
    </location>
</feature>
<evidence type="ECO:0000256" key="3">
    <source>
        <dbReference type="ARBA" id="ARBA00022771"/>
    </source>
</evidence>
<evidence type="ECO:0008006" key="17">
    <source>
        <dbReference type="Google" id="ProtNLM"/>
    </source>
</evidence>
<dbReference type="Pfam" id="PF00439">
    <property type="entry name" value="Bromodomain"/>
    <property type="match status" value="1"/>
</dbReference>
<feature type="domain" description="Bromo" evidence="12">
    <location>
        <begin position="3420"/>
        <end position="3490"/>
    </location>
</feature>
<feature type="region of interest" description="Disordered" evidence="11">
    <location>
        <begin position="2495"/>
        <end position="2520"/>
    </location>
</feature>
<dbReference type="SMART" id="SM00249">
    <property type="entry name" value="PHD"/>
    <property type="match status" value="3"/>
</dbReference>
<dbReference type="OMA" id="CETHVES"/>
<feature type="compositionally biased region" description="Low complexity" evidence="11">
    <location>
        <begin position="92"/>
        <end position="104"/>
    </location>
</feature>
<evidence type="ECO:0000256" key="10">
    <source>
        <dbReference type="PROSITE-ProRule" id="PRU00146"/>
    </source>
</evidence>
<dbReference type="InterPro" id="IPR013083">
    <property type="entry name" value="Znf_RING/FYVE/PHD"/>
</dbReference>
<evidence type="ECO:0000256" key="9">
    <source>
        <dbReference type="PROSITE-ProRule" id="PRU00035"/>
    </source>
</evidence>
<dbReference type="SMART" id="SM00297">
    <property type="entry name" value="BROMO"/>
    <property type="match status" value="1"/>
</dbReference>
<dbReference type="KEGG" id="spu:575060"/>
<dbReference type="InterPro" id="IPR018359">
    <property type="entry name" value="Bromodomain_CS"/>
</dbReference>
<dbReference type="PANTHER" id="PTHR45975">
    <property type="entry name" value="NUCLEOSOME-REMODELING FACTOR SUBUNIT BPTF"/>
    <property type="match status" value="1"/>
</dbReference>
<feature type="region of interest" description="Disordered" evidence="11">
    <location>
        <begin position="1289"/>
        <end position="1322"/>
    </location>
</feature>
<evidence type="ECO:0000256" key="11">
    <source>
        <dbReference type="SAM" id="MobiDB-lite"/>
    </source>
</evidence>
<sequence>MRRGRGRPPKTLVDSLDETPVNSKKSGGGAGVGRGNGGQSNGSSPASSRCSTPVSQASSTGAVGRGRSPGLREAARRSKRLIHEVIEAQRNPPKSSPSSTTSSGKGPGKGRGRGKTASAQNKPGAKSKAKPKLTKGKGKGKKARPKYESSDEEGGDFNEELLQSSSSEDESSSNSSHADLPDEDDLELEEDSDSDDSSSTAAKKRLLLSRTNRSLALPFLEEEEIPPLELPKTSSDLLLDNQDMMQALSVYEVLRHFSQQLRLSPFRFEDFCAALCSEEQCLLLAETHIALLYNLVKEDESSSTTFGPQDQRDSINVQFLFLDNMTWPEVARGYIESDKEYHSALNALEGENYPFAPVSDKLTVLHLLCDQFLASNRVREEILSEGAITYDDHCRSCHKLGDLICCETCSAVYHLECVNLVEVPEEDWMCSVCRQHRVLGVYDCISEVEKSGLLIRQEPIGYDRHGRKYWHFARRIVVEGDDEVRYYSTKPQLEELMHTLDAQKWEEDLCLALTDCMTEILDQMQRTEELTNSARGNQKSVLQKSSEELNAIKTARDEALLKAEEEKRQLEEEAVIAQAQEEAGVKIEAEQSEEKEDEEKMEVDVGGGTSKTAQEEGVGDLETKEDGKTEGEGQEKMEVGSEDQKEDGDQPGTSQDGGNQESEISVKNEDGDDENKGIKTVMTRSRNPNYKPPPPKATPYLTYTTSIPTHTKTSLVSGRTKTEETLVINSKGEIKSIGGDDTSKGIVTRNSLRPESLFKLGMEGTYKSYKNQFKTNRLALNKPQHAEERDRKRYLVNKFSLTPAAEFKWHGSTNSNRMLTISTLRLTTTQLETNLPRAVMHTNWTVHRNNWIKAVHMCSKPHAFALALSVLECAIKPVVFNSYFSDGLGHVRMVRTTALDKEERKKNDKKRKDDDIEEIQTNCSWVKYCFPIKHQVWKLKGEEYRIYGGSGYGWHSTIRKRRPLPPPSPAKIGLDRCIRAAKAAGKWGYPPVDDSKNEEEMDTREDKQSPRETEEADTQKREEEQDIKEDNKKPDSMETDNVEEAKKDEKESETQMEMNEKKTETKAGDEEVKMEVDGPKDSAGEQSERTGEGESRTDGNVETGPHQKAAGNIPAGPSSQVESAGQGLESTGQELHPAGEIQRTDESAPSDSLGTSEVDKDKKAAESNVDKKAAESMDVGGKVLGIVAKKPSLVIDELDISNALRNHTVYRKIPYKSRLEGLLESRSKQHIEETLKFQSEIGKYAKEQKMVEEKEKMLKVLKAKLSAGGDIKAVQGVVEGMKQQLEVRRARKPQVYRPPSQSNKAARDAKVKSAKEPLPSPAVASTSAMATVMAPTSTPVAVPASVKSEVPSSSSIASAQSEMLNVKKGLEPLSGQSTHQPAVKVEIPMAEAHPATSAVAQADIARQTVKEDRTATDKTDQPVNIEPVVPSARIPLFKQTFGAKDEKLTNSKPTEQADLKTESISDVQKPTSTQLAKAPSSYQDAYKEMLANTGVKIRSDQLSAEQPGSNQMQNALDVQTGDQRETKTLAQAVEVENAGKNFEEEEHMMETSAKSLEITTDVPMKSDMITEDTLQAKSSEALPLQSEHDMSQKDKSEVALTEPEPMTSILSSDQLSQGETGEAPSLPVDSDTSQDQQNKIDASLTDPEPMDQQPSETPCADRQEDILSDALCQSVAPTMETGHSSQEKEPTKENLLHPEKQSFENMQHNHLDDASMSKESGDSVSMDSEHHESGLSQSEAGETSCDGERTKQSLPNTEVLGRLSSSSSDVGGSGSESVEENANSLGSNLSTSNNNSNIAASGLVHSSEHNAVPQEPKCEELSSQETSNVQCVENADVNTSTTYTSEQSEKPVTHEFVNCVDSSLSNETNENTNVAIAHNNFDGIVKDVMPALQGDKVRLSADQQEIINTKDIEAKAIVDSEEQKGDEMYFHSHDPSERTVKQHDVDVRLTSSLPEETELATIPKLDHVMDTDLDPILHSTGDEKLTCALSDNAVADKLPDSADNKMMKTENAAVVSDTEQQSLKPVQEYNVLESKQSVEGTETVPGPPAVAKFKEQEDTMKTEPAAVPCDMKQQDEPPVKKHSDVTLTTSVEGTNIASGKPISDVSPTQNRGLDVKAEDVSSPAITSVDATSPQVASSKTEIETTSEPMEVQDSSVTRTNVSSERNSELNDSHVESPMETDTVLPNDNMLSSLKVTGFEEKKVQMTSEIRQSKEIQASESKVINAADMDNVQDVPATTISVVVTEKSETIMTTVTKTTTTTTTSTMISRELRDLLASNTVTTTKTTKSLVSKIDTSVTQTMIQAEIIKLQSALKDELAAIPKQRRTNDPVRLEKGPKGRRSIKRLAKPLPICYMFSTRSRKRSILVLPQHNLRRLSRRGGNLEVEGYISNTKNVGDFWPYPCARPSFKICWRYRLQTVKSLSAVSLLLRTLWACIRWDDLNIKPPNNNGVTIINTERERITSEIIDRRDVTPSGVKSQYLVRKTIVPKETSISTPEIHKPQRSGLRSSVTPTRRVVPEKPKGPQTIEVWVPEEGLELWEVQQFCERQLKQQAREKYKEKEAREKEARALALRSTHNKENETAIKLAVTTKGGSKVAIPTLKGTKSVAEQVKQELEEQLRLQRIQMQQKRLGVASSAKVIVTLAKPGASKTTISMSNLASMATKNKGLPPGTTIQYISGPGGTQQARIVTANNPATPGQARYVITNSPGAGGAGTLKVIKQMPLPGVSSSSTGGQATTIIGPSTPGKVTTIIPAGMQQGTPGGNVPIGMKVQTPSTTGGATTVAASTTPVQGQPQLTGQAQVFSNQAQVLQVGGQKFVITPAQVQVQGTGQMIPAQLIQTQTSQGAVLQRLVLTPNAAQGSTPGSIPQVNLQAAVQAVQQTQQSQKQQAAAAAAAVTTITAPANLVVQKPVQQPQITKIASLPQQPQITIKSHTLNTSQPQAKPIRLAHTQGDNLLLQKTSSGVSPVRPGVQVAAAAVASTSSAGVVGGGGGGQVLSALTPQQQVNLIKQQLELLQKAKQGQGQTPLAAIQAHKQFTPDHLRVAVKSKEAASRQKKRQQMQEQFNKQSKEKEIMQRNVSCQMVMKSMLDRIEKEERQSRKRKHQALRQEREESSKKRAILENHKARLKEVILLKRNQLERRLKMDVYNEVRRERWAEKRREKETQGLIKPKKVKIDEAAKAATTATATATTTSKSVNAKKTSAATAARKKIAKAKARKKINARKKSRATATAKKTQPPAAGAAGEAKQEENVSSLITETMQEGDVEAAPAATQPTPAAPAGDDTRLYCICKTPYDESRFYIGCDVCQNWFHGTCVKVSEKTAADLKEYVCDECKTKKQETEEELYCLCKRPYDEAQFYIGCDRCNDWFHGHCVGISQDEAESIENYICPGCKTTTIQNLAKQKTLTSKDYDHLKKMLRQLQSHKMAWPFLEPVSELDAADYYDVIKDPMDLSTVDDRLKNKHYVKLSDFAADIGKVFDNCRFYNPTDTPYYQCADVLEKFFIQKMKALK</sequence>
<feature type="compositionally biased region" description="Basic and acidic residues" evidence="11">
    <location>
        <begin position="1043"/>
        <end position="1099"/>
    </location>
</feature>
<feature type="compositionally biased region" description="Basic and acidic residues" evidence="11">
    <location>
        <begin position="1305"/>
        <end position="1315"/>
    </location>
</feature>
<feature type="compositionally biased region" description="Polar residues" evidence="11">
    <location>
        <begin position="50"/>
        <end position="61"/>
    </location>
</feature>
<feature type="compositionally biased region" description="Basic and acidic residues" evidence="11">
    <location>
        <begin position="621"/>
        <end position="643"/>
    </location>
</feature>
<keyword evidence="8" id="KW-0539">Nucleus</keyword>
<feature type="compositionally biased region" description="Polar residues" evidence="11">
    <location>
        <begin position="1821"/>
        <end position="1833"/>
    </location>
</feature>
<dbReference type="SUPFAM" id="SSF57903">
    <property type="entry name" value="FYVE/PHD zinc finger"/>
    <property type="match status" value="3"/>
</dbReference>
<dbReference type="SMART" id="SM00571">
    <property type="entry name" value="DDT"/>
    <property type="match status" value="1"/>
</dbReference>
<dbReference type="PROSITE" id="PS00633">
    <property type="entry name" value="BROMODOMAIN_1"/>
    <property type="match status" value="1"/>
</dbReference>
<feature type="compositionally biased region" description="Basic and acidic residues" evidence="11">
    <location>
        <begin position="73"/>
        <end position="87"/>
    </location>
</feature>
<feature type="compositionally biased region" description="Basic residues" evidence="11">
    <location>
        <begin position="3206"/>
        <end position="3226"/>
    </location>
</feature>
<dbReference type="PROSITE" id="PS01359">
    <property type="entry name" value="ZF_PHD_1"/>
    <property type="match status" value="1"/>
</dbReference>
<dbReference type="SUPFAM" id="SSF47370">
    <property type="entry name" value="Bromodomain"/>
    <property type="match status" value="1"/>
</dbReference>
<feature type="compositionally biased region" description="Low complexity" evidence="11">
    <location>
        <begin position="3227"/>
        <end position="3244"/>
    </location>
</feature>
<feature type="compositionally biased region" description="Polar residues" evidence="11">
    <location>
        <begin position="651"/>
        <end position="663"/>
    </location>
</feature>
<dbReference type="Pfam" id="PF00628">
    <property type="entry name" value="PHD"/>
    <property type="match status" value="2"/>
</dbReference>
<reference evidence="16" key="1">
    <citation type="submission" date="2015-02" db="EMBL/GenBank/DDBJ databases">
        <title>Genome sequencing for Strongylocentrotus purpuratus.</title>
        <authorList>
            <person name="Murali S."/>
            <person name="Liu Y."/>
            <person name="Vee V."/>
            <person name="English A."/>
            <person name="Wang M."/>
            <person name="Skinner E."/>
            <person name="Han Y."/>
            <person name="Muzny D.M."/>
            <person name="Worley K.C."/>
            <person name="Gibbs R.A."/>
        </authorList>
    </citation>
    <scope>NUCLEOTIDE SEQUENCE</scope>
</reference>
<dbReference type="PROSITE" id="PS50014">
    <property type="entry name" value="BROMODOMAIN_2"/>
    <property type="match status" value="1"/>
</dbReference>
<dbReference type="Proteomes" id="UP000007110">
    <property type="component" value="Unassembled WGS sequence"/>
</dbReference>
<dbReference type="Gene3D" id="1.20.920.10">
    <property type="entry name" value="Bromodomain-like"/>
    <property type="match status" value="1"/>
</dbReference>
<feature type="region of interest" description="Disordered" evidence="11">
    <location>
        <begin position="3182"/>
        <end position="3250"/>
    </location>
</feature>